<evidence type="ECO:0000256" key="1">
    <source>
        <dbReference type="SAM" id="Phobius"/>
    </source>
</evidence>
<comment type="caution">
    <text evidence="2">The sequence shown here is derived from an EMBL/GenBank/DDBJ whole genome shotgun (WGS) entry which is preliminary data.</text>
</comment>
<feature type="transmembrane region" description="Helical" evidence="1">
    <location>
        <begin position="71"/>
        <end position="89"/>
    </location>
</feature>
<feature type="transmembrane region" description="Helical" evidence="1">
    <location>
        <begin position="6"/>
        <end position="29"/>
    </location>
</feature>
<keyword evidence="1" id="KW-0812">Transmembrane</keyword>
<evidence type="ECO:0000313" key="2">
    <source>
        <dbReference type="EMBL" id="KAF2445785.1"/>
    </source>
</evidence>
<keyword evidence="1" id="KW-1133">Transmembrane helix</keyword>
<reference evidence="2" key="1">
    <citation type="journal article" date="2020" name="Stud. Mycol.">
        <title>101 Dothideomycetes genomes: a test case for predicting lifestyles and emergence of pathogens.</title>
        <authorList>
            <person name="Haridas S."/>
            <person name="Albert R."/>
            <person name="Binder M."/>
            <person name="Bloem J."/>
            <person name="Labutti K."/>
            <person name="Salamov A."/>
            <person name="Andreopoulos B."/>
            <person name="Baker S."/>
            <person name="Barry K."/>
            <person name="Bills G."/>
            <person name="Bluhm B."/>
            <person name="Cannon C."/>
            <person name="Castanera R."/>
            <person name="Culley D."/>
            <person name="Daum C."/>
            <person name="Ezra D."/>
            <person name="Gonzalez J."/>
            <person name="Henrissat B."/>
            <person name="Kuo A."/>
            <person name="Liang C."/>
            <person name="Lipzen A."/>
            <person name="Lutzoni F."/>
            <person name="Magnuson J."/>
            <person name="Mondo S."/>
            <person name="Nolan M."/>
            <person name="Ohm R."/>
            <person name="Pangilinan J."/>
            <person name="Park H.-J."/>
            <person name="Ramirez L."/>
            <person name="Alfaro M."/>
            <person name="Sun H."/>
            <person name="Tritt A."/>
            <person name="Yoshinaga Y."/>
            <person name="Zwiers L.-H."/>
            <person name="Turgeon B."/>
            <person name="Goodwin S."/>
            <person name="Spatafora J."/>
            <person name="Crous P."/>
            <person name="Grigoriev I."/>
        </authorList>
    </citation>
    <scope>NUCLEOTIDE SEQUENCE</scope>
    <source>
        <strain evidence="2">CBS 690.94</strain>
    </source>
</reference>
<name>A0A9P4PKM3_9PLEO</name>
<proteinExistence type="predicted"/>
<dbReference type="Proteomes" id="UP000799764">
    <property type="component" value="Unassembled WGS sequence"/>
</dbReference>
<feature type="transmembrane region" description="Helical" evidence="1">
    <location>
        <begin position="41"/>
        <end position="65"/>
    </location>
</feature>
<dbReference type="AlphaFoldDB" id="A0A9P4PKM3"/>
<keyword evidence="1" id="KW-0472">Membrane</keyword>
<protein>
    <submittedName>
        <fullName evidence="2">Uncharacterized protein</fullName>
    </submittedName>
</protein>
<accession>A0A9P4PKM3</accession>
<organism evidence="2 3">
    <name type="scientific">Karstenula rhodostoma CBS 690.94</name>
    <dbReference type="NCBI Taxonomy" id="1392251"/>
    <lineage>
        <taxon>Eukaryota</taxon>
        <taxon>Fungi</taxon>
        <taxon>Dikarya</taxon>
        <taxon>Ascomycota</taxon>
        <taxon>Pezizomycotina</taxon>
        <taxon>Dothideomycetes</taxon>
        <taxon>Pleosporomycetidae</taxon>
        <taxon>Pleosporales</taxon>
        <taxon>Massarineae</taxon>
        <taxon>Didymosphaeriaceae</taxon>
        <taxon>Karstenula</taxon>
    </lineage>
</organism>
<sequence length="122" mass="13915">MGFSSLLSSLFFSPLLFSPLLFSFLSLLISGICFSMCRNLFYIYPFPWTWQWALLESGFSMLFWAPPRAGLLGLQHLASAIVYILGASLRGSIRRVLHVWEHTGAKAWSGRQSIRRWGTRIV</sequence>
<dbReference type="EMBL" id="MU001499">
    <property type="protein sequence ID" value="KAF2445785.1"/>
    <property type="molecule type" value="Genomic_DNA"/>
</dbReference>
<gene>
    <name evidence="2" type="ORF">P171DRAFT_273240</name>
</gene>
<evidence type="ECO:0000313" key="3">
    <source>
        <dbReference type="Proteomes" id="UP000799764"/>
    </source>
</evidence>
<keyword evidence="3" id="KW-1185">Reference proteome</keyword>